<proteinExistence type="predicted"/>
<gene>
    <name evidence="2" type="ORF">SAMN02910350_02896</name>
</gene>
<feature type="domain" description="AAA" evidence="1">
    <location>
        <begin position="1"/>
        <end position="170"/>
    </location>
</feature>
<dbReference type="Gene3D" id="3.40.50.300">
    <property type="entry name" value="P-loop containing nucleotide triphosphate hydrolases"/>
    <property type="match status" value="1"/>
</dbReference>
<dbReference type="PANTHER" id="PTHR13696">
    <property type="entry name" value="P-LOOP CONTAINING NUCLEOSIDE TRIPHOSPHATE HYDROLASE"/>
    <property type="match status" value="1"/>
</dbReference>
<dbReference type="InterPro" id="IPR050678">
    <property type="entry name" value="DNA_Partitioning_ATPase"/>
</dbReference>
<dbReference type="InterPro" id="IPR025669">
    <property type="entry name" value="AAA_dom"/>
</dbReference>
<dbReference type="Proteomes" id="UP000199428">
    <property type="component" value="Unassembled WGS sequence"/>
</dbReference>
<dbReference type="CDD" id="cd02042">
    <property type="entry name" value="ParAB_family"/>
    <property type="match status" value="1"/>
</dbReference>
<accession>A0A1G5S5K6</accession>
<dbReference type="RefSeq" id="WP_090164347.1">
    <property type="nucleotide sequence ID" value="NZ_FMWK01000023.1"/>
</dbReference>
<evidence type="ECO:0000313" key="3">
    <source>
        <dbReference type="Proteomes" id="UP000199428"/>
    </source>
</evidence>
<dbReference type="Pfam" id="PF13614">
    <property type="entry name" value="AAA_31"/>
    <property type="match status" value="1"/>
</dbReference>
<sequence length="259" mass="28623">MKTFAFITAKGGCGKSSLTLEAATVFGNMYGKEKVLVIDLDQQLSISKNCGADTEAPNILDVLQGDVPIMDAVQHNDLFDIIIASPKLARADNIFDRAEEDEYLLADVLDFAKDTYDYVFIDPAPSRNILQEMLYIAADYIVIPTRVDESSLDAVVTTENELNRLTNGRNKKSHAKLIGYVLNEYNKQTALGQMALETLELSSEEKENNPFIATVSSAIRVSEAKTLHTAVCRTEKSSKTGREIYAIVEQMLEKIGEDA</sequence>
<evidence type="ECO:0000259" key="1">
    <source>
        <dbReference type="Pfam" id="PF13614"/>
    </source>
</evidence>
<evidence type="ECO:0000313" key="2">
    <source>
        <dbReference type="EMBL" id="SCZ81593.1"/>
    </source>
</evidence>
<reference evidence="2 3" key="1">
    <citation type="submission" date="2016-10" db="EMBL/GenBank/DDBJ databases">
        <authorList>
            <person name="de Groot N.N."/>
        </authorList>
    </citation>
    <scope>NUCLEOTIDE SEQUENCE [LARGE SCALE GENOMIC DNA]</scope>
    <source>
        <strain evidence="2 3">DSM 10317</strain>
    </source>
</reference>
<dbReference type="PANTHER" id="PTHR13696:SF52">
    <property type="entry name" value="PARA FAMILY PROTEIN CT_582"/>
    <property type="match status" value="1"/>
</dbReference>
<dbReference type="SUPFAM" id="SSF52540">
    <property type="entry name" value="P-loop containing nucleoside triphosphate hydrolases"/>
    <property type="match status" value="1"/>
</dbReference>
<dbReference type="InterPro" id="IPR027417">
    <property type="entry name" value="P-loop_NTPase"/>
</dbReference>
<dbReference type="EMBL" id="FMWK01000023">
    <property type="protein sequence ID" value="SCZ81593.1"/>
    <property type="molecule type" value="Genomic_DNA"/>
</dbReference>
<dbReference type="AlphaFoldDB" id="A0A1G5S5K6"/>
<organism evidence="2 3">
    <name type="scientific">Pseudobutyrivibrio xylanivorans</name>
    <dbReference type="NCBI Taxonomy" id="185007"/>
    <lineage>
        <taxon>Bacteria</taxon>
        <taxon>Bacillati</taxon>
        <taxon>Bacillota</taxon>
        <taxon>Clostridia</taxon>
        <taxon>Lachnospirales</taxon>
        <taxon>Lachnospiraceae</taxon>
        <taxon>Pseudobutyrivibrio</taxon>
    </lineage>
</organism>
<protein>
    <submittedName>
        <fullName evidence="2">Chromosome partitioning protein</fullName>
    </submittedName>
</protein>
<name>A0A1G5S5K6_PSEXY</name>